<keyword evidence="3 6" id="KW-0812">Transmembrane</keyword>
<feature type="transmembrane region" description="Helical" evidence="6">
    <location>
        <begin position="224"/>
        <end position="244"/>
    </location>
</feature>
<dbReference type="InterPro" id="IPR000412">
    <property type="entry name" value="ABC_2_transport"/>
</dbReference>
<dbReference type="InterPro" id="IPR047817">
    <property type="entry name" value="ABC2_TM_bact-type"/>
</dbReference>
<evidence type="ECO:0000256" key="5">
    <source>
        <dbReference type="ARBA" id="ARBA00023136"/>
    </source>
</evidence>
<dbReference type="PROSITE" id="PS51012">
    <property type="entry name" value="ABC_TM2"/>
    <property type="match status" value="1"/>
</dbReference>
<feature type="transmembrane region" description="Helical" evidence="6">
    <location>
        <begin position="116"/>
        <end position="134"/>
    </location>
</feature>
<dbReference type="PRINTS" id="PR00164">
    <property type="entry name" value="ABC2TRNSPORT"/>
</dbReference>
<evidence type="ECO:0000313" key="8">
    <source>
        <dbReference type="EMBL" id="SDJ78754.1"/>
    </source>
</evidence>
<keyword evidence="9" id="KW-1185">Reference proteome</keyword>
<dbReference type="PANTHER" id="PTHR43332:SF2">
    <property type="entry name" value="INNER MEMBRANE TRANSPORT PERMEASE YADH"/>
    <property type="match status" value="1"/>
</dbReference>
<keyword evidence="5 6" id="KW-0472">Membrane</keyword>
<sequence length="249" mass="27459">MANAPFSTVTGIYYRETLVLRKKLLRVVLAAAVPPFLYLMAFGFGVGQDAQVNGVDYLTFLLPGLLAMASMNQSYNIATEINISRFYLKIFEEFLLAPNQRWQVVAGEVMYGMTRGLIPVAIIALYAALCGVGLSFGPSLWLVLPLHLMAFSLIGFIVALKMKNHRDQASMNAFVITPMMFLSGTFFPVDQMPWLIQVVAMASPLTYSAELLRSALLGQPLSEVALMMMAALNLLLLALALRTLNRLEP</sequence>
<dbReference type="InterPro" id="IPR052522">
    <property type="entry name" value="ABC-2_transport_permease"/>
</dbReference>
<evidence type="ECO:0000256" key="2">
    <source>
        <dbReference type="ARBA" id="ARBA00007783"/>
    </source>
</evidence>
<comment type="subcellular location">
    <subcellularLocation>
        <location evidence="6">Cell inner membrane</location>
        <topology evidence="6">Multi-pass membrane protein</topology>
    </subcellularLocation>
    <subcellularLocation>
        <location evidence="1">Membrane</location>
        <topology evidence="1">Multi-pass membrane protein</topology>
    </subcellularLocation>
</comment>
<evidence type="ECO:0000256" key="1">
    <source>
        <dbReference type="ARBA" id="ARBA00004141"/>
    </source>
</evidence>
<keyword evidence="4 6" id="KW-1133">Transmembrane helix</keyword>
<dbReference type="GO" id="GO:0043190">
    <property type="term" value="C:ATP-binding cassette (ABC) transporter complex"/>
    <property type="evidence" value="ECO:0007669"/>
    <property type="project" value="InterPro"/>
</dbReference>
<dbReference type="InterPro" id="IPR013525">
    <property type="entry name" value="ABC2_TM"/>
</dbReference>
<gene>
    <name evidence="8" type="ORF">SAMN04488540_11394</name>
</gene>
<feature type="transmembrane region" description="Helical" evidence="6">
    <location>
        <begin position="24"/>
        <end position="45"/>
    </location>
</feature>
<dbReference type="GO" id="GO:0140359">
    <property type="term" value="F:ABC-type transporter activity"/>
    <property type="evidence" value="ECO:0007669"/>
    <property type="project" value="InterPro"/>
</dbReference>
<evidence type="ECO:0000256" key="4">
    <source>
        <dbReference type="ARBA" id="ARBA00022989"/>
    </source>
</evidence>
<name>A0A1G8WKA8_9GAMM</name>
<reference evidence="9" key="1">
    <citation type="submission" date="2016-10" db="EMBL/GenBank/DDBJ databases">
        <authorList>
            <person name="Varghese N."/>
            <person name="Submissions S."/>
        </authorList>
    </citation>
    <scope>NUCLEOTIDE SEQUENCE [LARGE SCALE GENOMIC DNA]</scope>
    <source>
        <strain evidence="9">DSM 23317</strain>
    </source>
</reference>
<dbReference type="PIRSF" id="PIRSF006648">
    <property type="entry name" value="DrrB"/>
    <property type="match status" value="1"/>
</dbReference>
<feature type="domain" description="ABC transmembrane type-2" evidence="7">
    <location>
        <begin position="26"/>
        <end position="247"/>
    </location>
</feature>
<keyword evidence="6" id="KW-0813">Transport</keyword>
<dbReference type="PANTHER" id="PTHR43332">
    <property type="entry name" value="INNER MEMBRANE TRANSPORT PERMEASE YADH-RELATED"/>
    <property type="match status" value="1"/>
</dbReference>
<evidence type="ECO:0000259" key="7">
    <source>
        <dbReference type="PROSITE" id="PS51012"/>
    </source>
</evidence>
<dbReference type="AlphaFoldDB" id="A0A1G8WKA8"/>
<proteinExistence type="inferred from homology"/>
<feature type="transmembrane region" description="Helical" evidence="6">
    <location>
        <begin position="171"/>
        <end position="188"/>
    </location>
</feature>
<evidence type="ECO:0000256" key="3">
    <source>
        <dbReference type="ARBA" id="ARBA00022692"/>
    </source>
</evidence>
<protein>
    <recommendedName>
        <fullName evidence="6">Transport permease protein</fullName>
    </recommendedName>
</protein>
<keyword evidence="6" id="KW-1003">Cell membrane</keyword>
<feature type="transmembrane region" description="Helical" evidence="6">
    <location>
        <begin position="140"/>
        <end position="159"/>
    </location>
</feature>
<evidence type="ECO:0000313" key="9">
    <source>
        <dbReference type="Proteomes" id="UP000199527"/>
    </source>
</evidence>
<comment type="similarity">
    <text evidence="2 6">Belongs to the ABC-2 integral membrane protein family.</text>
</comment>
<accession>A0A1G8WKA8</accession>
<organism evidence="8 9">
    <name type="scientific">Ferrimonas sediminum</name>
    <dbReference type="NCBI Taxonomy" id="718193"/>
    <lineage>
        <taxon>Bacteria</taxon>
        <taxon>Pseudomonadati</taxon>
        <taxon>Pseudomonadota</taxon>
        <taxon>Gammaproteobacteria</taxon>
        <taxon>Alteromonadales</taxon>
        <taxon>Ferrimonadaceae</taxon>
        <taxon>Ferrimonas</taxon>
    </lineage>
</organism>
<feature type="transmembrane region" description="Helical" evidence="6">
    <location>
        <begin position="57"/>
        <end position="75"/>
    </location>
</feature>
<dbReference type="RefSeq" id="WP_090366614.1">
    <property type="nucleotide sequence ID" value="NZ_FNEM01000013.1"/>
</dbReference>
<evidence type="ECO:0000256" key="6">
    <source>
        <dbReference type="RuleBase" id="RU361157"/>
    </source>
</evidence>
<dbReference type="Pfam" id="PF01061">
    <property type="entry name" value="ABC2_membrane"/>
    <property type="match status" value="1"/>
</dbReference>
<dbReference type="Proteomes" id="UP000199527">
    <property type="component" value="Unassembled WGS sequence"/>
</dbReference>
<dbReference type="EMBL" id="FNEM01000013">
    <property type="protein sequence ID" value="SDJ78754.1"/>
    <property type="molecule type" value="Genomic_DNA"/>
</dbReference>
<dbReference type="OrthoDB" id="9778589at2"/>